<comment type="caution">
    <text evidence="1">The sequence shown here is derived from an EMBL/GenBank/DDBJ whole genome shotgun (WGS) entry which is preliminary data.</text>
</comment>
<accession>A0A0J7K4D2</accession>
<proteinExistence type="predicted"/>
<dbReference type="AlphaFoldDB" id="A0A0J7K4D2"/>
<name>A0A0J7K4D2_LASNI</name>
<reference evidence="1 2" key="1">
    <citation type="submission" date="2015-04" db="EMBL/GenBank/DDBJ databases">
        <title>Lasius niger genome sequencing.</title>
        <authorList>
            <person name="Konorov E.A."/>
            <person name="Nikitin M.A."/>
            <person name="Kirill M.V."/>
            <person name="Chang P."/>
        </authorList>
    </citation>
    <scope>NUCLEOTIDE SEQUENCE [LARGE SCALE GENOMIC DNA]</scope>
    <source>
        <tissue evidence="1">Whole</tissue>
    </source>
</reference>
<keyword evidence="1" id="KW-0548">Nucleotidyltransferase</keyword>
<keyword evidence="2" id="KW-1185">Reference proteome</keyword>
<dbReference type="PaxDb" id="67767-A0A0J7K4D2"/>
<dbReference type="GO" id="GO:0003964">
    <property type="term" value="F:RNA-directed DNA polymerase activity"/>
    <property type="evidence" value="ECO:0007669"/>
    <property type="project" value="UniProtKB-KW"/>
</dbReference>
<gene>
    <name evidence="1" type="ORF">RF55_16667</name>
</gene>
<evidence type="ECO:0000313" key="1">
    <source>
        <dbReference type="EMBL" id="KMQ85046.1"/>
    </source>
</evidence>
<sequence>MRKRNFPKYLRAITVDYLHKRYLVFVGPADVDRSWSFREHFRRMATREEASASLGRLMPNLCGPHERKRRLYSMVVHSMMLYGAPVWAEALACDSRKNRDLLKRSQRTVVQRVAEVLRLVFLKMKQEQAEGGELDPVAIREYSARVTCDMVAKWKERVKDFRLLGHRVREALGPVLEEGIFVSTVI</sequence>
<dbReference type="EMBL" id="LBMM01014791">
    <property type="protein sequence ID" value="KMQ85046.1"/>
    <property type="molecule type" value="Genomic_DNA"/>
</dbReference>
<keyword evidence="1" id="KW-0808">Transferase</keyword>
<evidence type="ECO:0000313" key="2">
    <source>
        <dbReference type="Proteomes" id="UP000036403"/>
    </source>
</evidence>
<dbReference type="OrthoDB" id="7555308at2759"/>
<dbReference type="Proteomes" id="UP000036403">
    <property type="component" value="Unassembled WGS sequence"/>
</dbReference>
<organism evidence="1 2">
    <name type="scientific">Lasius niger</name>
    <name type="common">Black garden ant</name>
    <dbReference type="NCBI Taxonomy" id="67767"/>
    <lineage>
        <taxon>Eukaryota</taxon>
        <taxon>Metazoa</taxon>
        <taxon>Ecdysozoa</taxon>
        <taxon>Arthropoda</taxon>
        <taxon>Hexapoda</taxon>
        <taxon>Insecta</taxon>
        <taxon>Pterygota</taxon>
        <taxon>Neoptera</taxon>
        <taxon>Endopterygota</taxon>
        <taxon>Hymenoptera</taxon>
        <taxon>Apocrita</taxon>
        <taxon>Aculeata</taxon>
        <taxon>Formicoidea</taxon>
        <taxon>Formicidae</taxon>
        <taxon>Formicinae</taxon>
        <taxon>Lasius</taxon>
        <taxon>Lasius</taxon>
    </lineage>
</organism>
<keyword evidence="1" id="KW-0695">RNA-directed DNA polymerase</keyword>
<protein>
    <submittedName>
        <fullName evidence="1">Reverse transcriptase</fullName>
    </submittedName>
</protein>